<dbReference type="InterPro" id="IPR023866">
    <property type="entry name" value="SbnB"/>
</dbReference>
<proteinExistence type="predicted"/>
<dbReference type="AlphaFoldDB" id="A0A101QEK5"/>
<dbReference type="SUPFAM" id="SSF51735">
    <property type="entry name" value="NAD(P)-binding Rossmann-fold domains"/>
    <property type="match status" value="1"/>
</dbReference>
<dbReference type="GO" id="GO:0016639">
    <property type="term" value="F:oxidoreductase activity, acting on the CH-NH2 group of donors, NAD or NADP as acceptor"/>
    <property type="evidence" value="ECO:0007669"/>
    <property type="project" value="InterPro"/>
</dbReference>
<organism evidence="1 2">
    <name type="scientific">Streptomyces corchorusii</name>
    <name type="common">Streptomyces chibaensis</name>
    <dbReference type="NCBI Taxonomy" id="1903"/>
    <lineage>
        <taxon>Bacteria</taxon>
        <taxon>Bacillati</taxon>
        <taxon>Actinomycetota</taxon>
        <taxon>Actinomycetes</taxon>
        <taxon>Kitasatosporales</taxon>
        <taxon>Streptomycetaceae</taxon>
        <taxon>Streptomyces</taxon>
    </lineage>
</organism>
<dbReference type="PANTHER" id="PTHR13812">
    <property type="entry name" value="KETIMINE REDUCTASE MU-CRYSTALLIN"/>
    <property type="match status" value="1"/>
</dbReference>
<evidence type="ECO:0000313" key="1">
    <source>
        <dbReference type="EMBL" id="KUN28492.1"/>
    </source>
</evidence>
<protein>
    <submittedName>
        <fullName evidence="1">2,3-diaminopropionate biosynthesis protein SbnB</fullName>
    </submittedName>
</protein>
<gene>
    <name evidence="1" type="ORF">AQJ11_13390</name>
</gene>
<accession>A0A101QEK5</accession>
<dbReference type="GO" id="GO:0019290">
    <property type="term" value="P:siderophore biosynthetic process"/>
    <property type="evidence" value="ECO:0007669"/>
    <property type="project" value="InterPro"/>
</dbReference>
<dbReference type="Pfam" id="PF02423">
    <property type="entry name" value="OCD_Mu_crystall"/>
    <property type="match status" value="1"/>
</dbReference>
<sequence length="335" mass="35918">MSTFHVIDGSVAQDVIGSAPSDVLDLVRETYLQHSRGATVNPNSHFLRFPHDPGARIIALPAHLGGDTPVSGLKWIASYPQNVRQNLPRASAVLVLNDAETGYPFACLEASGISAARTAASAALAVETLADGDTPKTVLFVGAGVIGRTVSDFLAARGTNVRECLVHDHVDAYAETFAAYAADAHGWRTRTVSQIDAALATADLVVLATTAPEPWLADGQTLLPGQLILNLSLRDIHPTVMIKCHNVLDDIDHCLTARTSPHLTETEYGTRDFIDGTLADVLRGDVTLGHDRPTVFSPFGLGVLDLAVGYHIYRTAVRTGRATEIPGFFPELKRW</sequence>
<dbReference type="Proteomes" id="UP000053398">
    <property type="component" value="Unassembled WGS sequence"/>
</dbReference>
<evidence type="ECO:0000313" key="2">
    <source>
        <dbReference type="Proteomes" id="UP000053398"/>
    </source>
</evidence>
<dbReference type="InterPro" id="IPR003462">
    <property type="entry name" value="ODC_Mu_crystall"/>
</dbReference>
<dbReference type="NCBIfam" id="TIGR03944">
    <property type="entry name" value="dehyd_SbnB_fam"/>
    <property type="match status" value="1"/>
</dbReference>
<keyword evidence="2" id="KW-1185">Reference proteome</keyword>
<dbReference type="InterPro" id="IPR036291">
    <property type="entry name" value="NAD(P)-bd_dom_sf"/>
</dbReference>
<dbReference type="PANTHER" id="PTHR13812:SF19">
    <property type="entry name" value="KETIMINE REDUCTASE MU-CRYSTALLIN"/>
    <property type="match status" value="1"/>
</dbReference>
<dbReference type="GO" id="GO:0005737">
    <property type="term" value="C:cytoplasm"/>
    <property type="evidence" value="ECO:0007669"/>
    <property type="project" value="TreeGrafter"/>
</dbReference>
<name>A0A101QEK5_STRCK</name>
<dbReference type="PIRSF" id="PIRSF001439">
    <property type="entry name" value="CryM"/>
    <property type="match status" value="1"/>
</dbReference>
<dbReference type="InterPro" id="IPR023401">
    <property type="entry name" value="ODC_N"/>
</dbReference>
<dbReference type="EMBL" id="LMWP01000014">
    <property type="protein sequence ID" value="KUN28492.1"/>
    <property type="molecule type" value="Genomic_DNA"/>
</dbReference>
<dbReference type="RefSeq" id="WP_014670283.1">
    <property type="nucleotide sequence ID" value="NZ_KQ948355.1"/>
</dbReference>
<reference evidence="1 2" key="1">
    <citation type="submission" date="2015-10" db="EMBL/GenBank/DDBJ databases">
        <title>Draft genome sequence of Streptomyces corchorusii DSM 40340, type strain for the species Streptomyces corchorusii.</title>
        <authorList>
            <person name="Ruckert C."/>
            <person name="Winkler A."/>
            <person name="Kalinowski J."/>
            <person name="Kampfer P."/>
            <person name="Glaeser S."/>
        </authorList>
    </citation>
    <scope>NUCLEOTIDE SEQUENCE [LARGE SCALE GENOMIC DNA]</scope>
    <source>
        <strain evidence="1 2">DSM 40340</strain>
    </source>
</reference>
<comment type="caution">
    <text evidence="1">The sequence shown here is derived from an EMBL/GenBank/DDBJ whole genome shotgun (WGS) entry which is preliminary data.</text>
</comment>
<dbReference type="Gene3D" id="3.40.50.720">
    <property type="entry name" value="NAD(P)-binding Rossmann-like Domain"/>
    <property type="match status" value="1"/>
</dbReference>
<dbReference type="Gene3D" id="3.30.1780.10">
    <property type="entry name" value="ornithine cyclodeaminase, domain 1"/>
    <property type="match status" value="1"/>
</dbReference>